<proteinExistence type="predicted"/>
<evidence type="ECO:0000313" key="2">
    <source>
        <dbReference type="Proteomes" id="UP000613266"/>
    </source>
</evidence>
<dbReference type="AlphaFoldDB" id="A0A931J5Q1"/>
<dbReference type="Proteomes" id="UP000613266">
    <property type="component" value="Unassembled WGS sequence"/>
</dbReference>
<name>A0A931J5Q1_9BURK</name>
<sequence>MLKHIRLRYDPIADRLLLDLQMATPQGGLESHLLHLTRRIVHRWRGELQAMVDMSAELPQRMDPAARAAISQAHHQAMSAQVNARTEPAPPAEAEVQGEPPRLVTRIGCGRHKLDGRWVLQFECESGAPLTLVLGTKTLHGLVDALSRRVQSAHWGLPAVATERQAVSAPPPTGGALH</sequence>
<organism evidence="1 2">
    <name type="scientific">Inhella proteolytica</name>
    <dbReference type="NCBI Taxonomy" id="2795029"/>
    <lineage>
        <taxon>Bacteria</taxon>
        <taxon>Pseudomonadati</taxon>
        <taxon>Pseudomonadota</taxon>
        <taxon>Betaproteobacteria</taxon>
        <taxon>Burkholderiales</taxon>
        <taxon>Sphaerotilaceae</taxon>
        <taxon>Inhella</taxon>
    </lineage>
</organism>
<evidence type="ECO:0000313" key="1">
    <source>
        <dbReference type="EMBL" id="MBH9578024.1"/>
    </source>
</evidence>
<gene>
    <name evidence="1" type="ORF">I7X39_14050</name>
</gene>
<dbReference type="RefSeq" id="WP_198111795.1">
    <property type="nucleotide sequence ID" value="NZ_JAEDAK010000009.1"/>
</dbReference>
<accession>A0A931J5Q1</accession>
<reference evidence="1" key="1">
    <citation type="submission" date="2020-12" db="EMBL/GenBank/DDBJ databases">
        <title>The genome sequence of Inhella sp. 1Y17.</title>
        <authorList>
            <person name="Liu Y."/>
        </authorList>
    </citation>
    <scope>NUCLEOTIDE SEQUENCE</scope>
    <source>
        <strain evidence="1">1Y17</strain>
    </source>
</reference>
<protein>
    <submittedName>
        <fullName evidence="1">Uncharacterized protein</fullName>
    </submittedName>
</protein>
<dbReference type="EMBL" id="JAEDAK010000009">
    <property type="protein sequence ID" value="MBH9578024.1"/>
    <property type="molecule type" value="Genomic_DNA"/>
</dbReference>
<comment type="caution">
    <text evidence="1">The sequence shown here is derived from an EMBL/GenBank/DDBJ whole genome shotgun (WGS) entry which is preliminary data.</text>
</comment>
<keyword evidence="2" id="KW-1185">Reference proteome</keyword>